<dbReference type="AlphaFoldDB" id="A0A822XHL4"/>
<keyword evidence="2" id="KW-1185">Reference proteome</keyword>
<reference evidence="1 2" key="1">
    <citation type="journal article" date="2020" name="Mol. Biol. Evol.">
        <title>Distinct Expression and Methylation Patterns for Genes with Different Fates following a Single Whole-Genome Duplication in Flowering Plants.</title>
        <authorList>
            <person name="Shi T."/>
            <person name="Rahmani R.S."/>
            <person name="Gugger P.F."/>
            <person name="Wang M."/>
            <person name="Li H."/>
            <person name="Zhang Y."/>
            <person name="Li Z."/>
            <person name="Wang Q."/>
            <person name="Van de Peer Y."/>
            <person name="Marchal K."/>
            <person name="Chen J."/>
        </authorList>
    </citation>
    <scope>NUCLEOTIDE SEQUENCE [LARGE SCALE GENOMIC DNA]</scope>
    <source>
        <tissue evidence="1">Leaf</tissue>
    </source>
</reference>
<gene>
    <name evidence="1" type="ORF">HUJ06_021190</name>
</gene>
<organism evidence="1 2">
    <name type="scientific">Nelumbo nucifera</name>
    <name type="common">Sacred lotus</name>
    <dbReference type="NCBI Taxonomy" id="4432"/>
    <lineage>
        <taxon>Eukaryota</taxon>
        <taxon>Viridiplantae</taxon>
        <taxon>Streptophyta</taxon>
        <taxon>Embryophyta</taxon>
        <taxon>Tracheophyta</taxon>
        <taxon>Spermatophyta</taxon>
        <taxon>Magnoliopsida</taxon>
        <taxon>Proteales</taxon>
        <taxon>Nelumbonaceae</taxon>
        <taxon>Nelumbo</taxon>
    </lineage>
</organism>
<dbReference type="EMBL" id="DUZY01000001">
    <property type="protein sequence ID" value="DAD19727.1"/>
    <property type="molecule type" value="Genomic_DNA"/>
</dbReference>
<sequence>MESNTRELGWSHRCQNCVRHRYEEEEKAFRVIILPLCVEREGKLNSRKERER</sequence>
<accession>A0A822XHL4</accession>
<name>A0A822XHL4_NELNU</name>
<evidence type="ECO:0000313" key="2">
    <source>
        <dbReference type="Proteomes" id="UP000607653"/>
    </source>
</evidence>
<protein>
    <submittedName>
        <fullName evidence="1">Uncharacterized protein</fullName>
    </submittedName>
</protein>
<proteinExistence type="predicted"/>
<dbReference type="Proteomes" id="UP000607653">
    <property type="component" value="Unassembled WGS sequence"/>
</dbReference>
<evidence type="ECO:0000313" key="1">
    <source>
        <dbReference type="EMBL" id="DAD19727.1"/>
    </source>
</evidence>
<comment type="caution">
    <text evidence="1">The sequence shown here is derived from an EMBL/GenBank/DDBJ whole genome shotgun (WGS) entry which is preliminary data.</text>
</comment>